<organism evidence="1 2">
    <name type="scientific">Dendrobium catenatum</name>
    <dbReference type="NCBI Taxonomy" id="906689"/>
    <lineage>
        <taxon>Eukaryota</taxon>
        <taxon>Viridiplantae</taxon>
        <taxon>Streptophyta</taxon>
        <taxon>Embryophyta</taxon>
        <taxon>Tracheophyta</taxon>
        <taxon>Spermatophyta</taxon>
        <taxon>Magnoliopsida</taxon>
        <taxon>Liliopsida</taxon>
        <taxon>Asparagales</taxon>
        <taxon>Orchidaceae</taxon>
        <taxon>Epidendroideae</taxon>
        <taxon>Malaxideae</taxon>
        <taxon>Dendrobiinae</taxon>
        <taxon>Dendrobium</taxon>
    </lineage>
</organism>
<name>A0A2I0X9A7_9ASPA</name>
<reference evidence="1 2" key="2">
    <citation type="journal article" date="2017" name="Nature">
        <title>The Apostasia genome and the evolution of orchids.</title>
        <authorList>
            <person name="Zhang G.Q."/>
            <person name="Liu K.W."/>
            <person name="Li Z."/>
            <person name="Lohaus R."/>
            <person name="Hsiao Y.Y."/>
            <person name="Niu S.C."/>
            <person name="Wang J.Y."/>
            <person name="Lin Y.C."/>
            <person name="Xu Q."/>
            <person name="Chen L.J."/>
            <person name="Yoshida K."/>
            <person name="Fujiwara S."/>
            <person name="Wang Z.W."/>
            <person name="Zhang Y.Q."/>
            <person name="Mitsuda N."/>
            <person name="Wang M."/>
            <person name="Liu G.H."/>
            <person name="Pecoraro L."/>
            <person name="Huang H.X."/>
            <person name="Xiao X.J."/>
            <person name="Lin M."/>
            <person name="Wu X.Y."/>
            <person name="Wu W.L."/>
            <person name="Chen Y.Y."/>
            <person name="Chang S.B."/>
            <person name="Sakamoto S."/>
            <person name="Ohme-Takagi M."/>
            <person name="Yagi M."/>
            <person name="Zeng S.J."/>
            <person name="Shen C.Y."/>
            <person name="Yeh C.M."/>
            <person name="Luo Y.B."/>
            <person name="Tsai W.C."/>
            <person name="Van de Peer Y."/>
            <person name="Liu Z.J."/>
        </authorList>
    </citation>
    <scope>NUCLEOTIDE SEQUENCE [LARGE SCALE GENOMIC DNA]</scope>
    <source>
        <tissue evidence="1">The whole plant</tissue>
    </source>
</reference>
<keyword evidence="2" id="KW-1185">Reference proteome</keyword>
<proteinExistence type="predicted"/>
<accession>A0A2I0X9A7</accession>
<sequence length="186" mass="21409">MDREKDSCRLLWICGWMARWKECGYVVAIGVTKSSSEHNEDETNYSVWSPDVVQRSIKICHVTPKVYRARYRSLLFDSIMDKGYSAYFTNVYLLSASAMVYFYGEHGMRIFEGISDCQATVISKIKKAVIWKTQGWKKAVFLDQVFLVVAHLHCCYSLLAVGKFWTAIFGLIPVISKCIQDFLEGR</sequence>
<dbReference type="Proteomes" id="UP000233837">
    <property type="component" value="Unassembled WGS sequence"/>
</dbReference>
<dbReference type="AlphaFoldDB" id="A0A2I0X9A7"/>
<gene>
    <name evidence="1" type="ORF">MA16_Dca003008</name>
</gene>
<dbReference type="EMBL" id="KZ502052">
    <property type="protein sequence ID" value="PKU84495.1"/>
    <property type="molecule type" value="Genomic_DNA"/>
</dbReference>
<evidence type="ECO:0000313" key="2">
    <source>
        <dbReference type="Proteomes" id="UP000233837"/>
    </source>
</evidence>
<evidence type="ECO:0000313" key="1">
    <source>
        <dbReference type="EMBL" id="PKU84495.1"/>
    </source>
</evidence>
<protein>
    <submittedName>
        <fullName evidence="1">Uncharacterized protein</fullName>
    </submittedName>
</protein>
<reference evidence="1 2" key="1">
    <citation type="journal article" date="2016" name="Sci. Rep.">
        <title>The Dendrobium catenatum Lindl. genome sequence provides insights into polysaccharide synthase, floral development and adaptive evolution.</title>
        <authorList>
            <person name="Zhang G.Q."/>
            <person name="Xu Q."/>
            <person name="Bian C."/>
            <person name="Tsai W.C."/>
            <person name="Yeh C.M."/>
            <person name="Liu K.W."/>
            <person name="Yoshida K."/>
            <person name="Zhang L.S."/>
            <person name="Chang S.B."/>
            <person name="Chen F."/>
            <person name="Shi Y."/>
            <person name="Su Y.Y."/>
            <person name="Zhang Y.Q."/>
            <person name="Chen L.J."/>
            <person name="Yin Y."/>
            <person name="Lin M."/>
            <person name="Huang H."/>
            <person name="Deng H."/>
            <person name="Wang Z.W."/>
            <person name="Zhu S.L."/>
            <person name="Zhao X."/>
            <person name="Deng C."/>
            <person name="Niu S.C."/>
            <person name="Huang J."/>
            <person name="Wang M."/>
            <person name="Liu G.H."/>
            <person name="Yang H.J."/>
            <person name="Xiao X.J."/>
            <person name="Hsiao Y.Y."/>
            <person name="Wu W.L."/>
            <person name="Chen Y.Y."/>
            <person name="Mitsuda N."/>
            <person name="Ohme-Takagi M."/>
            <person name="Luo Y.B."/>
            <person name="Van de Peer Y."/>
            <person name="Liu Z.J."/>
        </authorList>
    </citation>
    <scope>NUCLEOTIDE SEQUENCE [LARGE SCALE GENOMIC DNA]</scope>
    <source>
        <tissue evidence="1">The whole plant</tissue>
    </source>
</reference>